<protein>
    <submittedName>
        <fullName evidence="12">NOTCH3 protein</fullName>
    </submittedName>
</protein>
<dbReference type="PROSITE" id="PS00022">
    <property type="entry name" value="EGF_1"/>
    <property type="match status" value="5"/>
</dbReference>
<evidence type="ECO:0000259" key="11">
    <source>
        <dbReference type="PROSITE" id="PS51828"/>
    </source>
</evidence>
<dbReference type="PROSITE" id="PS50026">
    <property type="entry name" value="EGF_3"/>
    <property type="match status" value="6"/>
</dbReference>
<comment type="caution">
    <text evidence="9">Lacks conserved residue(s) required for the propagation of feature annotation.</text>
</comment>
<accession>A0A8J9YXM7</accession>
<dbReference type="InterPro" id="IPR018097">
    <property type="entry name" value="EGF_Ca-bd_CS"/>
</dbReference>
<dbReference type="PROSITE" id="PS01187">
    <property type="entry name" value="EGF_CA"/>
    <property type="match status" value="1"/>
</dbReference>
<dbReference type="AlphaFoldDB" id="A0A8J9YXM7"/>
<evidence type="ECO:0000256" key="4">
    <source>
        <dbReference type="ARBA" id="ARBA00022729"/>
    </source>
</evidence>
<keyword evidence="3 9" id="KW-0245">EGF-like domain</keyword>
<keyword evidence="5" id="KW-0677">Repeat</keyword>
<feature type="domain" description="Pentraxin (PTX)" evidence="11">
    <location>
        <begin position="254"/>
        <end position="452"/>
    </location>
</feature>
<dbReference type="InterPro" id="IPR000742">
    <property type="entry name" value="EGF"/>
</dbReference>
<dbReference type="PANTHER" id="PTHR12916:SF13">
    <property type="entry name" value="SUSHI, VON WILLEBRAND FACTOR TYPE A, EGF AND PENTRAXIN DOMAIN-CONTAINING PROTEIN 1-LIKE"/>
    <property type="match status" value="1"/>
</dbReference>
<keyword evidence="13" id="KW-1185">Reference proteome</keyword>
<dbReference type="EMBL" id="OV696698">
    <property type="protein sequence ID" value="CAH1243594.1"/>
    <property type="molecule type" value="Genomic_DNA"/>
</dbReference>
<evidence type="ECO:0000256" key="3">
    <source>
        <dbReference type="ARBA" id="ARBA00022536"/>
    </source>
</evidence>
<evidence type="ECO:0000256" key="8">
    <source>
        <dbReference type="ARBA" id="ARBA00023180"/>
    </source>
</evidence>
<feature type="domain" description="EGF-like" evidence="10">
    <location>
        <begin position="137"/>
        <end position="173"/>
    </location>
</feature>
<comment type="subcellular location">
    <subcellularLocation>
        <location evidence="1">Secreted</location>
    </subcellularLocation>
</comment>
<evidence type="ECO:0000256" key="2">
    <source>
        <dbReference type="ARBA" id="ARBA00022525"/>
    </source>
</evidence>
<dbReference type="SUPFAM" id="SSF57184">
    <property type="entry name" value="Growth factor receptor domain"/>
    <property type="match status" value="1"/>
</dbReference>
<dbReference type="GO" id="GO:0007219">
    <property type="term" value="P:Notch signaling pathway"/>
    <property type="evidence" value="ECO:0007669"/>
    <property type="project" value="TreeGrafter"/>
</dbReference>
<dbReference type="InterPro" id="IPR001759">
    <property type="entry name" value="PTX_dom"/>
</dbReference>
<dbReference type="PRINTS" id="PR00895">
    <property type="entry name" value="PENTAXIN"/>
</dbReference>
<feature type="disulfide bond" evidence="9">
    <location>
        <begin position="87"/>
        <end position="96"/>
    </location>
</feature>
<dbReference type="SMART" id="SM00181">
    <property type="entry name" value="EGF"/>
    <property type="match status" value="6"/>
</dbReference>
<dbReference type="PROSITE" id="PS51828">
    <property type="entry name" value="PTX_2"/>
    <property type="match status" value="1"/>
</dbReference>
<feature type="domain" description="EGF-like" evidence="10">
    <location>
        <begin position="213"/>
        <end position="249"/>
    </location>
</feature>
<feature type="disulfide bond" evidence="9">
    <location>
        <begin position="49"/>
        <end position="58"/>
    </location>
</feature>
<evidence type="ECO:0000256" key="9">
    <source>
        <dbReference type="PROSITE-ProRule" id="PRU00076"/>
    </source>
</evidence>
<dbReference type="OrthoDB" id="5953235at2759"/>
<feature type="disulfide bond" evidence="9">
    <location>
        <begin position="201"/>
        <end position="210"/>
    </location>
</feature>
<dbReference type="FunFam" id="2.10.25.10:FF:000537">
    <property type="entry name" value="Notch 3"/>
    <property type="match status" value="1"/>
</dbReference>
<dbReference type="SMART" id="SM00179">
    <property type="entry name" value="EGF_CA"/>
    <property type="match status" value="6"/>
</dbReference>
<keyword evidence="2" id="KW-0964">Secreted</keyword>
<feature type="domain" description="EGF-like" evidence="10">
    <location>
        <begin position="99"/>
        <end position="135"/>
    </location>
</feature>
<dbReference type="CDD" id="cd00054">
    <property type="entry name" value="EGF_CA"/>
    <property type="match status" value="6"/>
</dbReference>
<dbReference type="InterPro" id="IPR001881">
    <property type="entry name" value="EGF-like_Ca-bd_dom"/>
</dbReference>
<feature type="domain" description="EGF-like" evidence="10">
    <location>
        <begin position="175"/>
        <end position="211"/>
    </location>
</feature>
<feature type="disulfide bond" evidence="9">
    <location>
        <begin position="125"/>
        <end position="134"/>
    </location>
</feature>
<feature type="disulfide bond" evidence="9">
    <location>
        <begin position="163"/>
        <end position="172"/>
    </location>
</feature>
<keyword evidence="8" id="KW-0325">Glycoprotein</keyword>
<organism evidence="12 13">
    <name type="scientific">Branchiostoma lanceolatum</name>
    <name type="common">Common lancelet</name>
    <name type="synonym">Amphioxus lanceolatum</name>
    <dbReference type="NCBI Taxonomy" id="7740"/>
    <lineage>
        <taxon>Eukaryota</taxon>
        <taxon>Metazoa</taxon>
        <taxon>Chordata</taxon>
        <taxon>Cephalochordata</taxon>
        <taxon>Leptocardii</taxon>
        <taxon>Amphioxiformes</taxon>
        <taxon>Branchiostomatidae</taxon>
        <taxon>Branchiostoma</taxon>
    </lineage>
</organism>
<keyword evidence="7 9" id="KW-1015">Disulfide bond</keyword>
<keyword evidence="6" id="KW-0106">Calcium</keyword>
<dbReference type="Gene3D" id="2.10.25.10">
    <property type="entry name" value="Laminin"/>
    <property type="match status" value="6"/>
</dbReference>
<reference evidence="12" key="1">
    <citation type="submission" date="2022-01" db="EMBL/GenBank/DDBJ databases">
        <authorList>
            <person name="Braso-Vives M."/>
        </authorList>
    </citation>
    <scope>NUCLEOTIDE SEQUENCE</scope>
</reference>
<dbReference type="GO" id="GO:0005112">
    <property type="term" value="F:Notch binding"/>
    <property type="evidence" value="ECO:0007669"/>
    <property type="project" value="TreeGrafter"/>
</dbReference>
<feature type="domain" description="EGF-like" evidence="10">
    <location>
        <begin position="61"/>
        <end position="97"/>
    </location>
</feature>
<dbReference type="SMART" id="SM00159">
    <property type="entry name" value="PTX"/>
    <property type="match status" value="1"/>
</dbReference>
<dbReference type="PROSITE" id="PS00010">
    <property type="entry name" value="ASX_HYDROXYL"/>
    <property type="match status" value="5"/>
</dbReference>
<dbReference type="InterPro" id="IPR000152">
    <property type="entry name" value="EGF-type_Asp/Asn_hydroxyl_site"/>
</dbReference>
<dbReference type="PROSITE" id="PS01186">
    <property type="entry name" value="EGF_2"/>
    <property type="match status" value="5"/>
</dbReference>
<dbReference type="Pfam" id="PF00008">
    <property type="entry name" value="EGF"/>
    <property type="match status" value="6"/>
</dbReference>
<evidence type="ECO:0000256" key="6">
    <source>
        <dbReference type="ARBA" id="ARBA00022837"/>
    </source>
</evidence>
<evidence type="ECO:0000259" key="10">
    <source>
        <dbReference type="PROSITE" id="PS50026"/>
    </source>
</evidence>
<dbReference type="SUPFAM" id="SSF57196">
    <property type="entry name" value="EGF/Laminin"/>
    <property type="match status" value="2"/>
</dbReference>
<proteinExistence type="predicted"/>
<sequence length="456" mass="49180">MDTRRAAYVDVNVTQFELAADLTFNDCFSDPCENGGDCRSISAGYVCDCVAGYTGVNCEVEIDECLSSPCLNNATCKDQLNMFTCTCTPGFTGSTCGEDIDECLSSPCQYNGTCADRTNSYQCTCAKGYTGTNCEIEVNECYSGPCMNGGICEDLIGQFSCTCAPGYRGDRCHLDIDECSSQPCFNNGTCVDAVNSFSCQCPVGYTSDLCEIDVDECESDPCQNGATCLDQVGSYTCVCAPAFSGANCETEVPSDFNLEFESSGTVDYVMIDSIPSLKALTCAFWMRSTDKQNYGTPLSYATSLEDNTFVLTDYNGFVLYIGGNSKVTDVTANDGRWHHISVTWTSEGGVWRIYKNGYLVDEGQGLGTDSVIPGGGAFVLGQEQDSLGGDFNAPQSFIGQMSLLQLWDYVLSEDDVFTMATTCQKNVGNVRAWPDFLPGIVGRVKKTPTNICKVHG</sequence>
<evidence type="ECO:0000256" key="1">
    <source>
        <dbReference type="ARBA" id="ARBA00004613"/>
    </source>
</evidence>
<evidence type="ECO:0000313" key="13">
    <source>
        <dbReference type="Proteomes" id="UP000838412"/>
    </source>
</evidence>
<feature type="disulfide bond" evidence="9">
    <location>
        <begin position="239"/>
        <end position="248"/>
    </location>
</feature>
<dbReference type="FunFam" id="2.10.25.10:FF:000327">
    <property type="entry name" value="neurogenic locus notch homolog protein 4"/>
    <property type="match status" value="1"/>
</dbReference>
<dbReference type="PRINTS" id="PR00010">
    <property type="entry name" value="EGFBLOOD"/>
</dbReference>
<evidence type="ECO:0000256" key="5">
    <source>
        <dbReference type="ARBA" id="ARBA00022737"/>
    </source>
</evidence>
<dbReference type="SUPFAM" id="SSF49899">
    <property type="entry name" value="Concanavalin A-like lectins/glucanases"/>
    <property type="match status" value="1"/>
</dbReference>
<dbReference type="InterPro" id="IPR009030">
    <property type="entry name" value="Growth_fac_rcpt_cys_sf"/>
</dbReference>
<name>A0A8J9YXM7_BRALA</name>
<gene>
    <name evidence="12" type="primary">NOTCH3</name>
    <name evidence="12" type="ORF">BLAG_LOCUS6520</name>
</gene>
<dbReference type="PANTHER" id="PTHR12916">
    <property type="entry name" value="CYTOCHROME C OXIDASE POLYPEPTIDE VIC-2"/>
    <property type="match status" value="1"/>
</dbReference>
<dbReference type="FunFam" id="2.10.25.10:FF:000784">
    <property type="entry name" value="Uncharacterized protein"/>
    <property type="match status" value="2"/>
</dbReference>
<dbReference type="GO" id="GO:0050877">
    <property type="term" value="P:nervous system process"/>
    <property type="evidence" value="ECO:0007669"/>
    <property type="project" value="UniProtKB-ARBA"/>
</dbReference>
<feature type="domain" description="EGF-like" evidence="10">
    <location>
        <begin position="23"/>
        <end position="59"/>
    </location>
</feature>
<dbReference type="GO" id="GO:0005576">
    <property type="term" value="C:extracellular region"/>
    <property type="evidence" value="ECO:0007669"/>
    <property type="project" value="UniProtKB-SubCell"/>
</dbReference>
<evidence type="ECO:0000256" key="7">
    <source>
        <dbReference type="ARBA" id="ARBA00023157"/>
    </source>
</evidence>
<dbReference type="InterPro" id="IPR013320">
    <property type="entry name" value="ConA-like_dom_sf"/>
</dbReference>
<dbReference type="FunFam" id="2.10.25.10:FF:000006">
    <property type="entry name" value="Versican core protein-like isoform 1"/>
    <property type="match status" value="1"/>
</dbReference>
<evidence type="ECO:0000313" key="12">
    <source>
        <dbReference type="EMBL" id="CAH1243594.1"/>
    </source>
</evidence>
<dbReference type="Gene3D" id="2.60.120.200">
    <property type="match status" value="1"/>
</dbReference>
<keyword evidence="4" id="KW-0732">Signal</keyword>
<dbReference type="Pfam" id="PF00354">
    <property type="entry name" value="Pentaxin"/>
    <property type="match status" value="1"/>
</dbReference>
<dbReference type="GO" id="GO:0005509">
    <property type="term" value="F:calcium ion binding"/>
    <property type="evidence" value="ECO:0007669"/>
    <property type="project" value="InterPro"/>
</dbReference>
<dbReference type="Proteomes" id="UP000838412">
    <property type="component" value="Chromosome 13"/>
</dbReference>
<dbReference type="FunFam" id="2.60.120.200:FF:000012">
    <property type="entry name" value="neuronal pentraxin receptor"/>
    <property type="match status" value="1"/>
</dbReference>
<dbReference type="FunFam" id="2.10.25.10:FF:000122">
    <property type="entry name" value="Protein crumbs homolog 2"/>
    <property type="match status" value="1"/>
</dbReference>